<dbReference type="InterPro" id="IPR013655">
    <property type="entry name" value="PAS_fold_3"/>
</dbReference>
<dbReference type="CDD" id="cd00130">
    <property type="entry name" value="PAS"/>
    <property type="match status" value="3"/>
</dbReference>
<dbReference type="SMART" id="SM00086">
    <property type="entry name" value="PAC"/>
    <property type="match status" value="4"/>
</dbReference>
<dbReference type="Gene3D" id="3.20.20.450">
    <property type="entry name" value="EAL domain"/>
    <property type="match status" value="1"/>
</dbReference>
<dbReference type="Pfam" id="PF00563">
    <property type="entry name" value="EAL"/>
    <property type="match status" value="1"/>
</dbReference>
<feature type="domain" description="PAS" evidence="1">
    <location>
        <begin position="332"/>
        <end position="377"/>
    </location>
</feature>
<proteinExistence type="predicted"/>
<dbReference type="InterPro" id="IPR000700">
    <property type="entry name" value="PAS-assoc_C"/>
</dbReference>
<dbReference type="SUPFAM" id="SSF55073">
    <property type="entry name" value="Nucleotide cyclase"/>
    <property type="match status" value="2"/>
</dbReference>
<dbReference type="InterPro" id="IPR001633">
    <property type="entry name" value="EAL_dom"/>
</dbReference>
<dbReference type="Pfam" id="PF13426">
    <property type="entry name" value="PAS_9"/>
    <property type="match status" value="3"/>
</dbReference>
<dbReference type="InterPro" id="IPR035919">
    <property type="entry name" value="EAL_sf"/>
</dbReference>
<feature type="domain" description="EAL" evidence="3">
    <location>
        <begin position="776"/>
        <end position="1031"/>
    </location>
</feature>
<evidence type="ECO:0000259" key="1">
    <source>
        <dbReference type="PROSITE" id="PS50112"/>
    </source>
</evidence>
<dbReference type="SUPFAM" id="SSF141868">
    <property type="entry name" value="EAL domain-like"/>
    <property type="match status" value="1"/>
</dbReference>
<evidence type="ECO:0000313" key="6">
    <source>
        <dbReference type="Proteomes" id="UP000239724"/>
    </source>
</evidence>
<feature type="domain" description="GGDEF" evidence="4">
    <location>
        <begin position="609"/>
        <end position="767"/>
    </location>
</feature>
<dbReference type="RefSeq" id="WP_104520725.1">
    <property type="nucleotide sequence ID" value="NZ_NHRY01000221.1"/>
</dbReference>
<dbReference type="InterPro" id="IPR001610">
    <property type="entry name" value="PAC"/>
</dbReference>
<feature type="domain" description="PAC" evidence="2">
    <location>
        <begin position="279"/>
        <end position="331"/>
    </location>
</feature>
<dbReference type="Pfam" id="PF08447">
    <property type="entry name" value="PAS_3"/>
    <property type="match status" value="1"/>
</dbReference>
<dbReference type="PROSITE" id="PS50883">
    <property type="entry name" value="EAL"/>
    <property type="match status" value="1"/>
</dbReference>
<evidence type="ECO:0000313" key="5">
    <source>
        <dbReference type="EMBL" id="PPQ29719.1"/>
    </source>
</evidence>
<organism evidence="5 6">
    <name type="scientific">Rhodopila globiformis</name>
    <name type="common">Rhodopseudomonas globiformis</name>
    <dbReference type="NCBI Taxonomy" id="1071"/>
    <lineage>
        <taxon>Bacteria</taxon>
        <taxon>Pseudomonadati</taxon>
        <taxon>Pseudomonadota</taxon>
        <taxon>Alphaproteobacteria</taxon>
        <taxon>Acetobacterales</taxon>
        <taxon>Acetobacteraceae</taxon>
        <taxon>Rhodopila</taxon>
    </lineage>
</organism>
<dbReference type="Gene3D" id="2.10.70.100">
    <property type="match status" value="1"/>
</dbReference>
<dbReference type="Pfam" id="PF00990">
    <property type="entry name" value="GGDEF"/>
    <property type="match status" value="2"/>
</dbReference>
<dbReference type="InterPro" id="IPR043128">
    <property type="entry name" value="Rev_trsase/Diguanyl_cyclase"/>
</dbReference>
<evidence type="ECO:0000259" key="4">
    <source>
        <dbReference type="PROSITE" id="PS50887"/>
    </source>
</evidence>
<dbReference type="EMBL" id="NHRY01000221">
    <property type="protein sequence ID" value="PPQ29719.1"/>
    <property type="molecule type" value="Genomic_DNA"/>
</dbReference>
<dbReference type="PROSITE" id="PS50113">
    <property type="entry name" value="PAC"/>
    <property type="match status" value="2"/>
</dbReference>
<dbReference type="PROSITE" id="PS50887">
    <property type="entry name" value="GGDEF"/>
    <property type="match status" value="1"/>
</dbReference>
<dbReference type="Gene3D" id="3.30.70.270">
    <property type="match status" value="1"/>
</dbReference>
<dbReference type="PROSITE" id="PS50112">
    <property type="entry name" value="PAS"/>
    <property type="match status" value="2"/>
</dbReference>
<evidence type="ECO:0008006" key="7">
    <source>
        <dbReference type="Google" id="ProtNLM"/>
    </source>
</evidence>
<feature type="domain" description="PAS" evidence="1">
    <location>
        <begin position="453"/>
        <end position="524"/>
    </location>
</feature>
<dbReference type="InterPro" id="IPR035965">
    <property type="entry name" value="PAS-like_dom_sf"/>
</dbReference>
<dbReference type="NCBIfam" id="TIGR00229">
    <property type="entry name" value="sensory_box"/>
    <property type="match status" value="3"/>
</dbReference>
<dbReference type="PANTHER" id="PTHR44757:SF2">
    <property type="entry name" value="BIOFILM ARCHITECTURE MAINTENANCE PROTEIN MBAA"/>
    <property type="match status" value="1"/>
</dbReference>
<dbReference type="NCBIfam" id="TIGR00254">
    <property type="entry name" value="GGDEF"/>
    <property type="match status" value="1"/>
</dbReference>
<dbReference type="InterPro" id="IPR029787">
    <property type="entry name" value="Nucleotide_cyclase"/>
</dbReference>
<protein>
    <recommendedName>
        <fullName evidence="7">GGDEF domain-containing protein</fullName>
    </recommendedName>
</protein>
<accession>A0A2S6N539</accession>
<dbReference type="InterPro" id="IPR052155">
    <property type="entry name" value="Biofilm_reg_signaling"/>
</dbReference>
<reference evidence="5 6" key="1">
    <citation type="journal article" date="2018" name="Arch. Microbiol.">
        <title>New insights into the metabolic potential of the phototrophic purple bacterium Rhodopila globiformis DSM 161(T) from its draft genome sequence and evidence for a vanadium-dependent nitrogenase.</title>
        <authorList>
            <person name="Imhoff J.F."/>
            <person name="Rahn T."/>
            <person name="Kunzel S."/>
            <person name="Neulinger S.C."/>
        </authorList>
    </citation>
    <scope>NUCLEOTIDE SEQUENCE [LARGE SCALE GENOMIC DNA]</scope>
    <source>
        <strain evidence="5 6">DSM 161</strain>
    </source>
</reference>
<dbReference type="Gene3D" id="3.30.450.20">
    <property type="entry name" value="PAS domain"/>
    <property type="match status" value="4"/>
</dbReference>
<dbReference type="SUPFAM" id="SSF55785">
    <property type="entry name" value="PYP-like sensor domain (PAS domain)"/>
    <property type="match status" value="4"/>
</dbReference>
<dbReference type="PANTHER" id="PTHR44757">
    <property type="entry name" value="DIGUANYLATE CYCLASE DGCP"/>
    <property type="match status" value="1"/>
</dbReference>
<feature type="domain" description="PAC" evidence="2">
    <location>
        <begin position="527"/>
        <end position="577"/>
    </location>
</feature>
<dbReference type="AlphaFoldDB" id="A0A2S6N539"/>
<gene>
    <name evidence="5" type="ORF">CCS01_20730</name>
</gene>
<dbReference type="InterPro" id="IPR000160">
    <property type="entry name" value="GGDEF_dom"/>
</dbReference>
<dbReference type="SMART" id="SM00267">
    <property type="entry name" value="GGDEF"/>
    <property type="match status" value="1"/>
</dbReference>
<name>A0A2S6N539_RHOGL</name>
<evidence type="ECO:0000259" key="2">
    <source>
        <dbReference type="PROSITE" id="PS50113"/>
    </source>
</evidence>
<evidence type="ECO:0000259" key="3">
    <source>
        <dbReference type="PROSITE" id="PS50883"/>
    </source>
</evidence>
<keyword evidence="6" id="KW-1185">Reference proteome</keyword>
<dbReference type="Proteomes" id="UP000239724">
    <property type="component" value="Unassembled WGS sequence"/>
</dbReference>
<dbReference type="SMART" id="SM00091">
    <property type="entry name" value="PAS"/>
    <property type="match status" value="4"/>
</dbReference>
<dbReference type="CDD" id="cd01949">
    <property type="entry name" value="GGDEF"/>
    <property type="match status" value="1"/>
</dbReference>
<dbReference type="SMART" id="SM00052">
    <property type="entry name" value="EAL"/>
    <property type="match status" value="1"/>
</dbReference>
<dbReference type="InterPro" id="IPR000014">
    <property type="entry name" value="PAS"/>
</dbReference>
<sequence>MPGINTTGADMSDQAWRTVPSVTAAAGPPSTSCGADTGECADCRPAPAKPREERECCQPIVSVLMGLSPRAPARLQPGPRRFCSFIDAVEEGVLVRSPVTGAIIDANRILCRMFGYTLAEFQALDLADLMVAGVRAAEIPLADAADPQGGPPAHVEWLCRAKDGRTFFCDVSPCVITVCGKHVEVLTMRDLTERKQLDEALLQSRERLELATASARIGIWDWDIPADRLVWDDRMYELYGIRAKDFGGAYADWLAGLHPNDRAQGDAAIKAAIDGPGGFNTEFWVVWPNGEVHGIEAHALVQRDAAGRAVRMIGVNWDITERSRATETIRLQAEQYAAMVATTADGFWLHDQEGRFHTINDALCRMLGYTRGELLARGIQDIEAEETPEMARRHMALIADLGFERFESRHRCKDGSIIDVEISASFWPAQGLFLSFARDITDRKRAEQALADSEARLKTVLQANVDGISVVETATKTVTFTNQAFCDMLGYGADEVIGIFVPNLHPAETLPLLESNFTRLVRGETVVSANVPARRKDGSILFADISAAPMTVREKTYIVACFHDVTARKVAEEQVARMACYDMLTDLANRRGFVDVLEHTIVRARRSGSSFAVLYLDLDHFKDVNDSLGHPVGDILLKAVAERLRASVRAVDTVARFGGDEFAIILNDIGEPANAALVSDRILAAIGESPPMPNGLAAVAAGVAEKIVQAVTEPIIIGGNRVYSGASIGIAVYGRDAPDAETILSQADVALYRAKAEQRGTYRFFTDGMDAEVHSRVCMGTELREAIASNQLFLEYQPQVDIDSGRIVGLEALVRWHHPVLGRIGPDRFIQESERNGLIVPLGRWVIREACRQGQEWQDAGIAPPLVAVNLSGIQFKMPLQLERDIATVVAEHGLPPRFLELELTESVLMEASRDYNDVLLRLRQSGHRIAIDDFGSGFSSLDYLRRYPVDRIKIAQTFIADIGIEPGNDAIVRAALGLARELGIEVVVEGVETAAQIALLKSWGGRIVQGYYFARPMGGVDIAILLRAGKIVPGRIDPVGEGLLATGGLRGGRIASGARGGAAGLLFGQEP</sequence>
<dbReference type="CDD" id="cd01948">
    <property type="entry name" value="EAL"/>
    <property type="match status" value="1"/>
</dbReference>
<comment type="caution">
    <text evidence="5">The sequence shown here is derived from an EMBL/GenBank/DDBJ whole genome shotgun (WGS) entry which is preliminary data.</text>
</comment>